<dbReference type="KEGG" id="puo:RZN69_08515"/>
<protein>
    <submittedName>
        <fullName evidence="1">Uncharacterized protein</fullName>
    </submittedName>
</protein>
<reference evidence="1 2" key="1">
    <citation type="submission" date="2023-10" db="EMBL/GenBank/DDBJ databases">
        <title>Rubellicoccus peritrichatus gen. nov., sp. nov., isolated from an algae of coral reef tank.</title>
        <authorList>
            <person name="Luo J."/>
        </authorList>
    </citation>
    <scope>NUCLEOTIDE SEQUENCE [LARGE SCALE GENOMIC DNA]</scope>
    <source>
        <strain evidence="1 2">CR14</strain>
    </source>
</reference>
<dbReference type="Proteomes" id="UP001304300">
    <property type="component" value="Chromosome"/>
</dbReference>
<evidence type="ECO:0000313" key="1">
    <source>
        <dbReference type="EMBL" id="WOO43134.1"/>
    </source>
</evidence>
<gene>
    <name evidence="1" type="ORF">RZN69_08515</name>
</gene>
<proteinExistence type="predicted"/>
<evidence type="ECO:0000313" key="2">
    <source>
        <dbReference type="Proteomes" id="UP001304300"/>
    </source>
</evidence>
<organism evidence="1 2">
    <name type="scientific">Rubellicoccus peritrichatus</name>
    <dbReference type="NCBI Taxonomy" id="3080537"/>
    <lineage>
        <taxon>Bacteria</taxon>
        <taxon>Pseudomonadati</taxon>
        <taxon>Verrucomicrobiota</taxon>
        <taxon>Opitutia</taxon>
        <taxon>Puniceicoccales</taxon>
        <taxon>Cerasicoccaceae</taxon>
        <taxon>Rubellicoccus</taxon>
    </lineage>
</organism>
<accession>A0AAQ3LEK6</accession>
<dbReference type="EMBL" id="CP136920">
    <property type="protein sequence ID" value="WOO43134.1"/>
    <property type="molecule type" value="Genomic_DNA"/>
</dbReference>
<dbReference type="RefSeq" id="WP_317835673.1">
    <property type="nucleotide sequence ID" value="NZ_CP136920.1"/>
</dbReference>
<dbReference type="AlphaFoldDB" id="A0AAQ3LEK6"/>
<sequence length="110" mass="12832">MNDLVLKETIRETVRDTFSKMLMESARPWVSGDQEAALYVGFKSRDKFKTWADKWGVVPRREDGINLWKRSDLNKAAEKAHRPTLKEAMGLEPWQYLYKKSKDKKKGKAA</sequence>
<name>A0AAQ3LEK6_9BACT</name>
<keyword evidence="2" id="KW-1185">Reference proteome</keyword>